<organism evidence="10 11">
    <name type="scientific">Malassezia sympodialis (strain ATCC 42132)</name>
    <name type="common">Atopic eczema-associated yeast</name>
    <dbReference type="NCBI Taxonomy" id="1230383"/>
    <lineage>
        <taxon>Eukaryota</taxon>
        <taxon>Fungi</taxon>
        <taxon>Dikarya</taxon>
        <taxon>Basidiomycota</taxon>
        <taxon>Ustilaginomycotina</taxon>
        <taxon>Malasseziomycetes</taxon>
        <taxon>Malasseziales</taxon>
        <taxon>Malasseziaceae</taxon>
        <taxon>Malassezia</taxon>
    </lineage>
</organism>
<proteinExistence type="inferred from homology"/>
<comment type="subcellular location">
    <subcellularLocation>
        <location evidence="5">Mitochondrion</location>
    </subcellularLocation>
    <subcellularLocation>
        <location evidence="5">Nucleus</location>
    </subcellularLocation>
</comment>
<feature type="region of interest" description="Disordered" evidence="8">
    <location>
        <begin position="44"/>
        <end position="88"/>
    </location>
</feature>
<evidence type="ECO:0000256" key="5">
    <source>
        <dbReference type="HAMAP-Rule" id="MF_03166"/>
    </source>
</evidence>
<dbReference type="STRING" id="1230383.A0A1M8A0M2"/>
<dbReference type="SMART" id="SM00987">
    <property type="entry name" value="UreE_C"/>
    <property type="match status" value="1"/>
</dbReference>
<protein>
    <recommendedName>
        <fullName evidence="5 7">Uracil-DNA glycosylase</fullName>
        <shortName evidence="5">UDG</shortName>
        <ecNumber evidence="5 7">3.2.2.27</ecNumber>
    </recommendedName>
</protein>
<dbReference type="EC" id="3.2.2.27" evidence="5 7"/>
<gene>
    <name evidence="5" type="primary">UNG1</name>
    <name evidence="10" type="ORF">MSYG_0327</name>
</gene>
<dbReference type="GO" id="GO:0004844">
    <property type="term" value="F:uracil DNA N-glycosylase activity"/>
    <property type="evidence" value="ECO:0007669"/>
    <property type="project" value="UniProtKB-UniRule"/>
</dbReference>
<dbReference type="GO" id="GO:0005739">
    <property type="term" value="C:mitochondrion"/>
    <property type="evidence" value="ECO:0007669"/>
    <property type="project" value="UniProtKB-SubCell"/>
</dbReference>
<comment type="similarity">
    <text evidence="1 5 7">Belongs to the uracil-DNA glycosylase (UDG) superfamily. UNG family.</text>
</comment>
<evidence type="ECO:0000256" key="2">
    <source>
        <dbReference type="ARBA" id="ARBA00022763"/>
    </source>
</evidence>
<dbReference type="SUPFAM" id="SSF52141">
    <property type="entry name" value="Uracil-DNA glycosylase-like"/>
    <property type="match status" value="1"/>
</dbReference>
<dbReference type="NCBIfam" id="NF003592">
    <property type="entry name" value="PRK05254.1-5"/>
    <property type="match status" value="1"/>
</dbReference>
<dbReference type="AlphaFoldDB" id="A0A1M8A0M2"/>
<dbReference type="InterPro" id="IPR036895">
    <property type="entry name" value="Uracil-DNA_glycosylase-like_sf"/>
</dbReference>
<accession>A0A1M8A0M2</accession>
<dbReference type="GO" id="GO:0005634">
    <property type="term" value="C:nucleus"/>
    <property type="evidence" value="ECO:0007669"/>
    <property type="project" value="UniProtKB-SubCell"/>
</dbReference>
<dbReference type="InterPro" id="IPR018085">
    <property type="entry name" value="Ura-DNA_Glyclase_AS"/>
</dbReference>
<keyword evidence="3 5" id="KW-0378">Hydrolase</keyword>
<keyword evidence="5" id="KW-0539">Nucleus</keyword>
<dbReference type="EMBL" id="LT671821">
    <property type="protein sequence ID" value="SHO75993.1"/>
    <property type="molecule type" value="Genomic_DNA"/>
</dbReference>
<dbReference type="PROSITE" id="PS00130">
    <property type="entry name" value="U_DNA_GLYCOSYLASE"/>
    <property type="match status" value="1"/>
</dbReference>
<feature type="active site" description="Proton acceptor" evidence="5 6">
    <location>
        <position position="164"/>
    </location>
</feature>
<sequence length="356" mass="38351">MRLSCGCLTRLAARRMGSPPVKRALSPGADEFDEFDTSAEDLIRAVEESEGAKKTRLSSPPKTARPAPPAKAPVAAPREMPPVYNHPYAGTKEDPLLLERTTMGKAWFSRLEPAMRQDSFARLKAFLDAEKRAGKTIYPPANLIYSWSRTTPLEKVKVVIVGQDPYHQPGQACGHSFSVPMGKAVPASLQNIYKELQSEFPDFQRPSHGCLDGWARQGVLMLNACLTVNAGAAGSHHNRGWEPFTREILKVVLRAATGGGSGPLASMFASQGHAAVDSGPSKGVVFLAWGLPAAKTLAEAGVTEKTPNVLLLKSPHPSPLSAHRGFLGNGHFAKANEWLEEPTRHGKGGGIRWGDL</sequence>
<dbReference type="InterPro" id="IPR005122">
    <property type="entry name" value="Uracil-DNA_glycosylase-like"/>
</dbReference>
<dbReference type="GO" id="GO:0097510">
    <property type="term" value="P:base-excision repair, AP site formation via deaminated base removal"/>
    <property type="evidence" value="ECO:0007669"/>
    <property type="project" value="TreeGrafter"/>
</dbReference>
<name>A0A1M8A0M2_MALS4</name>
<evidence type="ECO:0000256" key="8">
    <source>
        <dbReference type="SAM" id="MobiDB-lite"/>
    </source>
</evidence>
<comment type="function">
    <text evidence="5 7">Excises uracil residues from the DNA which can arise as a result of misincorporation of dUMP residues by DNA polymerase or due to deamination of cytosine.</text>
</comment>
<evidence type="ECO:0000313" key="10">
    <source>
        <dbReference type="EMBL" id="SHO75993.1"/>
    </source>
</evidence>
<comment type="catalytic activity">
    <reaction evidence="5 7">
        <text>Hydrolyzes single-stranded DNA or mismatched double-stranded DNA and polynucleotides, releasing free uracil.</text>
        <dbReference type="EC" id="3.2.2.27"/>
    </reaction>
</comment>
<dbReference type="PANTHER" id="PTHR11264">
    <property type="entry name" value="URACIL-DNA GLYCOSYLASE"/>
    <property type="match status" value="1"/>
</dbReference>
<dbReference type="OrthoDB" id="10031947at2759"/>
<dbReference type="Gene3D" id="3.40.470.10">
    <property type="entry name" value="Uracil-DNA glycosylase-like domain"/>
    <property type="match status" value="1"/>
</dbReference>
<evidence type="ECO:0000256" key="7">
    <source>
        <dbReference type="RuleBase" id="RU003780"/>
    </source>
</evidence>
<keyword evidence="2 5" id="KW-0227">DNA damage</keyword>
<keyword evidence="11" id="KW-1185">Reference proteome</keyword>
<feature type="domain" description="Uracil-DNA glycosylase-like" evidence="9">
    <location>
        <begin position="149"/>
        <end position="339"/>
    </location>
</feature>
<evidence type="ECO:0000259" key="9">
    <source>
        <dbReference type="SMART" id="SM00986"/>
    </source>
</evidence>
<evidence type="ECO:0000256" key="4">
    <source>
        <dbReference type="ARBA" id="ARBA00023204"/>
    </source>
</evidence>
<dbReference type="PANTHER" id="PTHR11264:SF0">
    <property type="entry name" value="URACIL-DNA GLYCOSYLASE"/>
    <property type="match status" value="1"/>
</dbReference>
<dbReference type="NCBIfam" id="TIGR00628">
    <property type="entry name" value="ung"/>
    <property type="match status" value="1"/>
</dbReference>
<reference evidence="11" key="1">
    <citation type="journal article" date="2017" name="Nucleic Acids Res.">
        <title>Proteogenomics produces comprehensive and highly accurate protein-coding gene annotation in a complete genome assembly of Malassezia sympodialis.</title>
        <authorList>
            <person name="Zhu Y."/>
            <person name="Engstroem P.G."/>
            <person name="Tellgren-Roth C."/>
            <person name="Baudo C.D."/>
            <person name="Kennell J.C."/>
            <person name="Sun S."/>
            <person name="Billmyre R.B."/>
            <person name="Schroeder M.S."/>
            <person name="Andersson A."/>
            <person name="Holm T."/>
            <person name="Sigurgeirsson B."/>
            <person name="Wu G."/>
            <person name="Sankaranarayanan S.R."/>
            <person name="Siddharthan R."/>
            <person name="Sanyal K."/>
            <person name="Lundeberg J."/>
            <person name="Nystedt B."/>
            <person name="Boekhout T."/>
            <person name="Dawson T.L. Jr."/>
            <person name="Heitman J."/>
            <person name="Scheynius A."/>
            <person name="Lehtioe J."/>
        </authorList>
    </citation>
    <scope>NUCLEOTIDE SEQUENCE [LARGE SCALE GENOMIC DNA]</scope>
    <source>
        <strain evidence="11">ATCC 42132</strain>
    </source>
</reference>
<keyword evidence="4 5" id="KW-0234">DNA repair</keyword>
<feature type="compositionally biased region" description="Basic and acidic residues" evidence="8">
    <location>
        <begin position="44"/>
        <end position="53"/>
    </location>
</feature>
<keyword evidence="5" id="KW-0496">Mitochondrion</keyword>
<dbReference type="Proteomes" id="UP000186303">
    <property type="component" value="Chromosome 1"/>
</dbReference>
<dbReference type="InterPro" id="IPR002043">
    <property type="entry name" value="UDG_fam1"/>
</dbReference>
<evidence type="ECO:0000256" key="3">
    <source>
        <dbReference type="ARBA" id="ARBA00022801"/>
    </source>
</evidence>
<dbReference type="HAMAP" id="MF_00148">
    <property type="entry name" value="UDG"/>
    <property type="match status" value="1"/>
</dbReference>
<dbReference type="CDD" id="cd10027">
    <property type="entry name" value="UDG-F1-like"/>
    <property type="match status" value="1"/>
</dbReference>
<dbReference type="NCBIfam" id="NF003588">
    <property type="entry name" value="PRK05254.1-1"/>
    <property type="match status" value="1"/>
</dbReference>
<dbReference type="SMART" id="SM00986">
    <property type="entry name" value="UDG"/>
    <property type="match status" value="1"/>
</dbReference>
<evidence type="ECO:0000313" key="11">
    <source>
        <dbReference type="Proteomes" id="UP000186303"/>
    </source>
</evidence>
<evidence type="ECO:0000256" key="6">
    <source>
        <dbReference type="PROSITE-ProRule" id="PRU10072"/>
    </source>
</evidence>
<evidence type="ECO:0000256" key="1">
    <source>
        <dbReference type="ARBA" id="ARBA00008184"/>
    </source>
</evidence>
<dbReference type="VEuPathDB" id="FungiDB:MSYG_0327"/>
<dbReference type="Pfam" id="PF03167">
    <property type="entry name" value="UDG"/>
    <property type="match status" value="1"/>
</dbReference>